<feature type="domain" description="Reverse transcriptase" evidence="1">
    <location>
        <begin position="33"/>
        <end position="136"/>
    </location>
</feature>
<dbReference type="Pfam" id="PF00078">
    <property type="entry name" value="RVT_1"/>
    <property type="match status" value="1"/>
</dbReference>
<accession>A0AAE0D6B1</accession>
<name>A0AAE0D6B1_COLKA</name>
<evidence type="ECO:0000313" key="2">
    <source>
        <dbReference type="EMBL" id="KAK2760588.1"/>
    </source>
</evidence>
<comment type="caution">
    <text evidence="2">The sequence shown here is derived from an EMBL/GenBank/DDBJ whole genome shotgun (WGS) entry which is preliminary data.</text>
</comment>
<keyword evidence="3" id="KW-1185">Reference proteome</keyword>
<sequence length="585" mass="66992">MSTIASLAATSGQDTFSIRSTATSTVVLPKEGKKDYAIVKAWRPVALPCVIGKILERLVADELKEVAIKHSLIPRRQYGFAGRSTAKALGFITNLVINGWCADTKHNKKYWKTSLLGLDISGAYDHVKRMELIKVLVAKPPILEIFEEAHPGHIVFGLSYVDDTYIVVSSTSWDENCRLLAEWHEKVMDWASPRGIRFDPGKYKVMHFRKPLSQETPFAKLPPIPRLLPSALVKEKPDADPLSDDETSLRILGVQVDHRMNWSAHIDKIEARVDAKMDWLSKISKSPWGPDLLGMRRIYLSSVRPIMTYACAAWFVMPDDDSHQFGLKQYLVHRLDRVQYRCLVKIAGAYKNAPYQIIHKELCIDPIAIHLHQVAMAHRARLFETGEAQDLEEIRRTMYPRKLTPKFLNSHPYHTVFTAAKQLRDEALEQAGPGCKNPHKAINSYVAEQAALKSTQMWNRYRRDQRKEAARKSKELPVALEDDWGPSNLKRYKDLSRAQRTIIMNLRIGFDDEARKELPLLMQVSDRHGNKKTIFRPLKSLLHDYACDVAKWAIHHLKLAQFQWTDQHLLHGSSKKHPHFLFEGT</sequence>
<dbReference type="AlphaFoldDB" id="A0AAE0D6B1"/>
<dbReference type="PANTHER" id="PTHR33481">
    <property type="entry name" value="REVERSE TRANSCRIPTASE"/>
    <property type="match status" value="1"/>
</dbReference>
<dbReference type="EMBL" id="VYYT01000168">
    <property type="protein sequence ID" value="KAK2760588.1"/>
    <property type="molecule type" value="Genomic_DNA"/>
</dbReference>
<gene>
    <name evidence="2" type="ORF">CKAH01_05274</name>
</gene>
<evidence type="ECO:0000313" key="3">
    <source>
        <dbReference type="Proteomes" id="UP001281614"/>
    </source>
</evidence>
<evidence type="ECO:0000259" key="1">
    <source>
        <dbReference type="Pfam" id="PF00078"/>
    </source>
</evidence>
<reference evidence="2" key="1">
    <citation type="submission" date="2023-02" db="EMBL/GenBank/DDBJ databases">
        <title>Colletotrichum kahawae CIFC_Que2 genome sequencing and assembly.</title>
        <authorList>
            <person name="Baroncelli R."/>
        </authorList>
    </citation>
    <scope>NUCLEOTIDE SEQUENCE</scope>
    <source>
        <strain evidence="2">CIFC_Que2</strain>
    </source>
</reference>
<organism evidence="2 3">
    <name type="scientific">Colletotrichum kahawae</name>
    <name type="common">Coffee berry disease fungus</name>
    <dbReference type="NCBI Taxonomy" id="34407"/>
    <lineage>
        <taxon>Eukaryota</taxon>
        <taxon>Fungi</taxon>
        <taxon>Dikarya</taxon>
        <taxon>Ascomycota</taxon>
        <taxon>Pezizomycotina</taxon>
        <taxon>Sordariomycetes</taxon>
        <taxon>Hypocreomycetidae</taxon>
        <taxon>Glomerellales</taxon>
        <taxon>Glomerellaceae</taxon>
        <taxon>Colletotrichum</taxon>
        <taxon>Colletotrichum gloeosporioides species complex</taxon>
    </lineage>
</organism>
<proteinExistence type="predicted"/>
<dbReference type="InterPro" id="IPR000477">
    <property type="entry name" value="RT_dom"/>
</dbReference>
<protein>
    <recommendedName>
        <fullName evidence="1">Reverse transcriptase domain-containing protein</fullName>
    </recommendedName>
</protein>
<dbReference type="Proteomes" id="UP001281614">
    <property type="component" value="Unassembled WGS sequence"/>
</dbReference>
<dbReference type="PANTHER" id="PTHR33481:SF1">
    <property type="entry name" value="ENDONUCLEASE_EXONUCLEASE_PHOSPHATASE DOMAIN-CONTAINING PROTEIN-RELATED"/>
    <property type="match status" value="1"/>
</dbReference>